<dbReference type="Pfam" id="PF01979">
    <property type="entry name" value="Amidohydro_1"/>
    <property type="match status" value="1"/>
</dbReference>
<evidence type="ECO:0000256" key="9">
    <source>
        <dbReference type="RuleBase" id="RU366009"/>
    </source>
</evidence>
<evidence type="ECO:0000256" key="7">
    <source>
        <dbReference type="ARBA" id="ARBA00022833"/>
    </source>
</evidence>
<evidence type="ECO:0000256" key="2">
    <source>
        <dbReference type="ARBA" id="ARBA00006745"/>
    </source>
</evidence>
<evidence type="ECO:0000256" key="1">
    <source>
        <dbReference type="ARBA" id="ARBA00004984"/>
    </source>
</evidence>
<reference evidence="12" key="1">
    <citation type="submission" date="2025-08" db="UniProtKB">
        <authorList>
            <consortium name="RefSeq"/>
        </authorList>
    </citation>
    <scope>IDENTIFICATION</scope>
</reference>
<evidence type="ECO:0000256" key="4">
    <source>
        <dbReference type="ARBA" id="ARBA00014514"/>
    </source>
</evidence>
<evidence type="ECO:0000313" key="12">
    <source>
        <dbReference type="RefSeq" id="XP_011494206.1"/>
    </source>
</evidence>
<keyword evidence="6 9" id="KW-0378">Hydrolase</keyword>
<dbReference type="Gene3D" id="3.20.20.140">
    <property type="entry name" value="Metal-dependent hydrolases"/>
    <property type="match status" value="1"/>
</dbReference>
<dbReference type="EC" id="3.5.4.3" evidence="3 9"/>
<dbReference type="Proteomes" id="UP000695007">
    <property type="component" value="Unplaced"/>
</dbReference>
<comment type="function">
    <text evidence="9">Catalyzes the hydrolytic deamination of guanine, producing xanthine and ammonia.</text>
</comment>
<dbReference type="GO" id="GO:0005829">
    <property type="term" value="C:cytosol"/>
    <property type="evidence" value="ECO:0007669"/>
    <property type="project" value="TreeGrafter"/>
</dbReference>
<dbReference type="SUPFAM" id="SSF51556">
    <property type="entry name" value="Metallo-dependent hydrolases"/>
    <property type="match status" value="1"/>
</dbReference>
<evidence type="ECO:0000259" key="10">
    <source>
        <dbReference type="Pfam" id="PF01979"/>
    </source>
</evidence>
<keyword evidence="7 9" id="KW-0862">Zinc</keyword>
<dbReference type="InterPro" id="IPR014311">
    <property type="entry name" value="Guanine_deaminase"/>
</dbReference>
<comment type="catalytic activity">
    <reaction evidence="8 9">
        <text>guanine + H2O + H(+) = xanthine + NH4(+)</text>
        <dbReference type="Rhea" id="RHEA:14665"/>
        <dbReference type="ChEBI" id="CHEBI:15377"/>
        <dbReference type="ChEBI" id="CHEBI:15378"/>
        <dbReference type="ChEBI" id="CHEBI:16235"/>
        <dbReference type="ChEBI" id="CHEBI:17712"/>
        <dbReference type="ChEBI" id="CHEBI:28938"/>
        <dbReference type="EC" id="3.5.4.3"/>
    </reaction>
</comment>
<comment type="pathway">
    <text evidence="1 9">Purine metabolism; guanine degradation; xanthine from guanine: step 1/1.</text>
</comment>
<name>A0AAJ6YBD1_9HYME</name>
<dbReference type="NCBIfam" id="TIGR02967">
    <property type="entry name" value="guan_deamin"/>
    <property type="match status" value="1"/>
</dbReference>
<dbReference type="PANTHER" id="PTHR11271">
    <property type="entry name" value="GUANINE DEAMINASE"/>
    <property type="match status" value="1"/>
</dbReference>
<dbReference type="Gene3D" id="2.30.40.10">
    <property type="entry name" value="Urease, subunit C, domain 1"/>
    <property type="match status" value="1"/>
</dbReference>
<keyword evidence="5 9" id="KW-0479">Metal-binding</keyword>
<sequence length="431" mass="47863">MKMSIHSFIGPMIHSTVEGELFAHENVQIDIKSGIIEKVILNPKLDNIDKDNVKILKDGQFLIPGFIDGHIHAVQVPNIGLGYDKPLLDWLQLYIFPLEKEFKDNKFAEKVFDTVVKRTLQAGTTTACYFASLYTEASLVLAKKAAMYGQRALIGKVNMNNSQVTNYFENYENSIKETKAFIEGVRNIYSPLVQPIITPRFALSCDMKLMELLGDLARKNQMYIQTHISENAEEVKAVKAHFTEYSSYAAIYDAAGILTNKTILAHGIHLSDSELAIISKRKSAVIHCPSSNTCLKSGLCNVRRLQAANIKIGLGTDVSGGSSICILDAMRSALQVSIHLSFSKPEYEPLNYKEVFHLATLGGAEALAMNDKIGNFIPGKEFDALVIDLSASGFAFENMQEHSLEQKLQKLIYCGDDRNIVEVYVSGQRVV</sequence>
<keyword evidence="11" id="KW-1185">Reference proteome</keyword>
<feature type="domain" description="Amidohydrolase-related" evidence="10">
    <location>
        <begin position="61"/>
        <end position="430"/>
    </location>
</feature>
<evidence type="ECO:0000256" key="5">
    <source>
        <dbReference type="ARBA" id="ARBA00022723"/>
    </source>
</evidence>
<protein>
    <recommendedName>
        <fullName evidence="4 9">Guanine deaminase</fullName>
        <shortName evidence="9">Guanase</shortName>
        <ecNumber evidence="3 9">3.5.4.3</ecNumber>
    </recommendedName>
    <alternativeName>
        <fullName evidence="9">Guanine aminohydrolase</fullName>
    </alternativeName>
</protein>
<comment type="similarity">
    <text evidence="2 9">Belongs to the metallo-dependent hydrolases superfamily. ATZ/TRZ family.</text>
</comment>
<dbReference type="GO" id="GO:0008270">
    <property type="term" value="F:zinc ion binding"/>
    <property type="evidence" value="ECO:0007669"/>
    <property type="project" value="UniProtKB-UniRule"/>
</dbReference>
<dbReference type="CTD" id="40528"/>
<dbReference type="InterPro" id="IPR006680">
    <property type="entry name" value="Amidohydro-rel"/>
</dbReference>
<dbReference type="KEGG" id="csol:105359334"/>
<dbReference type="GeneID" id="105359334"/>
<dbReference type="InterPro" id="IPR032466">
    <property type="entry name" value="Metal_Hydrolase"/>
</dbReference>
<dbReference type="GO" id="GO:0008892">
    <property type="term" value="F:guanine deaminase activity"/>
    <property type="evidence" value="ECO:0007669"/>
    <property type="project" value="UniProtKB-UniRule"/>
</dbReference>
<dbReference type="InterPro" id="IPR051607">
    <property type="entry name" value="Metallo-dep_hydrolases"/>
</dbReference>
<evidence type="ECO:0000256" key="3">
    <source>
        <dbReference type="ARBA" id="ARBA00012781"/>
    </source>
</evidence>
<accession>A0AAJ6YBD1</accession>
<proteinExistence type="inferred from homology"/>
<evidence type="ECO:0000256" key="6">
    <source>
        <dbReference type="ARBA" id="ARBA00022801"/>
    </source>
</evidence>
<dbReference type="GO" id="GO:0006147">
    <property type="term" value="P:guanine catabolic process"/>
    <property type="evidence" value="ECO:0007669"/>
    <property type="project" value="UniProtKB-UniRule"/>
</dbReference>
<dbReference type="AlphaFoldDB" id="A0AAJ6YBD1"/>
<evidence type="ECO:0000256" key="8">
    <source>
        <dbReference type="ARBA" id="ARBA00051148"/>
    </source>
</evidence>
<organism evidence="11 12">
    <name type="scientific">Ceratosolen solmsi marchali</name>
    <dbReference type="NCBI Taxonomy" id="326594"/>
    <lineage>
        <taxon>Eukaryota</taxon>
        <taxon>Metazoa</taxon>
        <taxon>Ecdysozoa</taxon>
        <taxon>Arthropoda</taxon>
        <taxon>Hexapoda</taxon>
        <taxon>Insecta</taxon>
        <taxon>Pterygota</taxon>
        <taxon>Neoptera</taxon>
        <taxon>Endopterygota</taxon>
        <taxon>Hymenoptera</taxon>
        <taxon>Apocrita</taxon>
        <taxon>Proctotrupomorpha</taxon>
        <taxon>Chalcidoidea</taxon>
        <taxon>Agaonidae</taxon>
        <taxon>Agaoninae</taxon>
        <taxon>Ceratosolen</taxon>
    </lineage>
</organism>
<dbReference type="RefSeq" id="XP_011494206.1">
    <property type="nucleotide sequence ID" value="XM_011495904.1"/>
</dbReference>
<dbReference type="PANTHER" id="PTHR11271:SF6">
    <property type="entry name" value="GUANINE DEAMINASE"/>
    <property type="match status" value="1"/>
</dbReference>
<evidence type="ECO:0000313" key="11">
    <source>
        <dbReference type="Proteomes" id="UP000695007"/>
    </source>
</evidence>
<gene>
    <name evidence="12" type="primary">LOC105359334</name>
</gene>
<dbReference type="FunFam" id="3.20.20.140:FF:000022">
    <property type="entry name" value="Guanine deaminase"/>
    <property type="match status" value="1"/>
</dbReference>
<dbReference type="InterPro" id="IPR011059">
    <property type="entry name" value="Metal-dep_hydrolase_composite"/>
</dbReference>
<comment type="cofactor">
    <cofactor evidence="9">
        <name>Zn(2+)</name>
        <dbReference type="ChEBI" id="CHEBI:29105"/>
    </cofactor>
    <text evidence="9">Binds 1 zinc ion per subunit.</text>
</comment>